<gene>
    <name evidence="1" type="ORF">QT716_12610</name>
</gene>
<evidence type="ECO:0008006" key="3">
    <source>
        <dbReference type="Google" id="ProtNLM"/>
    </source>
</evidence>
<sequence length="129" mass="14287">MKALGIIVGALLVSVVVYAVVNKSYYPSLPVENLTSTEVIEKLKNSDEEVVEIAEENGATWFITESGGNGVLSADEAIKDMMKSAGWTFTEKLGAGLFFEKENLKTIVTTQMWTEKYVIIQVQKEFKES</sequence>
<dbReference type="EMBL" id="JAUBDH010000008">
    <property type="protein sequence ID" value="MDW0110879.1"/>
    <property type="molecule type" value="Genomic_DNA"/>
</dbReference>
<evidence type="ECO:0000313" key="2">
    <source>
        <dbReference type="Proteomes" id="UP001280629"/>
    </source>
</evidence>
<proteinExistence type="predicted"/>
<evidence type="ECO:0000313" key="1">
    <source>
        <dbReference type="EMBL" id="MDW0110879.1"/>
    </source>
</evidence>
<protein>
    <recommendedName>
        <fullName evidence="3">DUF4340 domain-containing protein</fullName>
    </recommendedName>
</protein>
<dbReference type="RefSeq" id="WP_317936449.1">
    <property type="nucleotide sequence ID" value="NZ_JAUBDH010000008.1"/>
</dbReference>
<comment type="caution">
    <text evidence="1">The sequence shown here is derived from an EMBL/GenBank/DDBJ whole genome shotgun (WGS) entry which is preliminary data.</text>
</comment>
<accession>A0ABU4G1N6</accession>
<name>A0ABU4G1N6_9BACL</name>
<organism evidence="1 2">
    <name type="scientific">Sporosarcina aquimarina</name>
    <dbReference type="NCBI Taxonomy" id="114975"/>
    <lineage>
        <taxon>Bacteria</taxon>
        <taxon>Bacillati</taxon>
        <taxon>Bacillota</taxon>
        <taxon>Bacilli</taxon>
        <taxon>Bacillales</taxon>
        <taxon>Caryophanaceae</taxon>
        <taxon>Sporosarcina</taxon>
    </lineage>
</organism>
<keyword evidence="2" id="KW-1185">Reference proteome</keyword>
<reference evidence="1 2" key="1">
    <citation type="submission" date="2023-06" db="EMBL/GenBank/DDBJ databases">
        <title>Sporosarcina sp. nov., isolated from Korean traditional fermented seafood 'Jeotgal'.</title>
        <authorList>
            <person name="Yang A.-I."/>
            <person name="Shin N.-R."/>
        </authorList>
    </citation>
    <scope>NUCLEOTIDE SEQUENCE [LARGE SCALE GENOMIC DNA]</scope>
    <source>
        <strain evidence="1 2">KCTC3840</strain>
    </source>
</reference>
<dbReference type="Proteomes" id="UP001280629">
    <property type="component" value="Unassembled WGS sequence"/>
</dbReference>